<feature type="compositionally biased region" description="Low complexity" evidence="1">
    <location>
        <begin position="423"/>
        <end position="438"/>
    </location>
</feature>
<feature type="compositionally biased region" description="Basic residues" evidence="1">
    <location>
        <begin position="250"/>
        <end position="263"/>
    </location>
</feature>
<proteinExistence type="predicted"/>
<feature type="compositionally biased region" description="Basic residues" evidence="1">
    <location>
        <begin position="272"/>
        <end position="283"/>
    </location>
</feature>
<feature type="non-terminal residue" evidence="2">
    <location>
        <position position="1"/>
    </location>
</feature>
<feature type="compositionally biased region" description="Basic and acidic residues" evidence="1">
    <location>
        <begin position="68"/>
        <end position="78"/>
    </location>
</feature>
<reference evidence="2" key="1">
    <citation type="submission" date="2020-02" db="EMBL/GenBank/DDBJ databases">
        <authorList>
            <person name="Meier V. D."/>
        </authorList>
    </citation>
    <scope>NUCLEOTIDE SEQUENCE</scope>
    <source>
        <strain evidence="2">AVDCRST_MAG52</strain>
    </source>
</reference>
<feature type="compositionally biased region" description="Basic residues" evidence="1">
    <location>
        <begin position="292"/>
        <end position="302"/>
    </location>
</feature>
<evidence type="ECO:0000256" key="1">
    <source>
        <dbReference type="SAM" id="MobiDB-lite"/>
    </source>
</evidence>
<dbReference type="GO" id="GO:0102710">
    <property type="term" value="F:D-inositol-3-phosphate glycosyltransferase activity"/>
    <property type="evidence" value="ECO:0007669"/>
    <property type="project" value="UniProtKB-EC"/>
</dbReference>
<dbReference type="AlphaFoldDB" id="A0A6J4I6M7"/>
<keyword evidence="2" id="KW-0808">Transferase</keyword>
<feature type="compositionally biased region" description="Basic and acidic residues" evidence="1">
    <location>
        <begin position="135"/>
        <end position="144"/>
    </location>
</feature>
<feature type="compositionally biased region" description="Basic residues" evidence="1">
    <location>
        <begin position="195"/>
        <end position="207"/>
    </location>
</feature>
<feature type="compositionally biased region" description="Low complexity" evidence="1">
    <location>
        <begin position="303"/>
        <end position="313"/>
    </location>
</feature>
<feature type="compositionally biased region" description="Basic residues" evidence="1">
    <location>
        <begin position="159"/>
        <end position="187"/>
    </location>
</feature>
<dbReference type="EC" id="2.4.1.250" evidence="2"/>
<feature type="compositionally biased region" description="Basic residues" evidence="1">
    <location>
        <begin position="331"/>
        <end position="375"/>
    </location>
</feature>
<evidence type="ECO:0000313" key="2">
    <source>
        <dbReference type="EMBL" id="CAA9243428.1"/>
    </source>
</evidence>
<feature type="compositionally biased region" description="Low complexity" evidence="1">
    <location>
        <begin position="120"/>
        <end position="134"/>
    </location>
</feature>
<protein>
    <submittedName>
        <fullName evidence="2">D-inositol-3-phosphate glycosyltransferase</fullName>
        <ecNumber evidence="2">2.4.1.250</ecNumber>
    </submittedName>
</protein>
<name>A0A6J4I6M7_9ACTN</name>
<keyword evidence="2" id="KW-0328">Glycosyltransferase</keyword>
<feature type="compositionally biased region" description="Low complexity" evidence="1">
    <location>
        <begin position="382"/>
        <end position="401"/>
    </location>
</feature>
<sequence>ARSPLLAIRHAPPRGHPLGAHQPARPARRRRRGRHERLHRRGLPPPGRAGHRGRDLHAGHLQRPPAGGRDEPGRDGPSRQRRPLRGPRQGGASRAAVRLHRGRPARGGTARAGLLRRHPLALLALRPGRLAGPRPVERAADPHGAHPGQGQERGAGCRRPPRTPRPRHRRAAGRRRGRPADRQHRRGGPPAGPPLRRRPGPHPRRPPRGGPGAVLPWRPGGGPPRYRCSRGRPGPPLRGAHPAAEGPRRPAARRRPPARRRPLAPRPAAGARGRRAQRLRPRGPRAAAQAGRRPRHRRRRHLLPATAAGPARRALPRGRRHRGPEPQRVLRPGRARVAGLRHPRGRRRRRRAAHRGSQRRLRRARRRPRPPRLRRGGPVGAGPPRAALRRGPAAREPVLLGPHRRRPRRCVHLRRRGDGPSSAAAALGRVRAAARPAGRAGGPV</sequence>
<organism evidence="2">
    <name type="scientific">uncultured Blastococcus sp</name>
    <dbReference type="NCBI Taxonomy" id="217144"/>
    <lineage>
        <taxon>Bacteria</taxon>
        <taxon>Bacillati</taxon>
        <taxon>Actinomycetota</taxon>
        <taxon>Actinomycetes</taxon>
        <taxon>Geodermatophilales</taxon>
        <taxon>Geodermatophilaceae</taxon>
        <taxon>Blastococcus</taxon>
        <taxon>environmental samples</taxon>
    </lineage>
</organism>
<dbReference type="EMBL" id="CADCTN010000122">
    <property type="protein sequence ID" value="CAA9243428.1"/>
    <property type="molecule type" value="Genomic_DNA"/>
</dbReference>
<feature type="compositionally biased region" description="Basic residues" evidence="1">
    <location>
        <begin position="26"/>
        <end position="42"/>
    </location>
</feature>
<feature type="non-terminal residue" evidence="2">
    <location>
        <position position="444"/>
    </location>
</feature>
<feature type="compositionally biased region" description="Basic residues" evidence="1">
    <location>
        <begin position="402"/>
        <end position="415"/>
    </location>
</feature>
<gene>
    <name evidence="2" type="ORF">AVDCRST_MAG52-1763</name>
</gene>
<feature type="region of interest" description="Disordered" evidence="1">
    <location>
        <begin position="1"/>
        <end position="444"/>
    </location>
</feature>
<accession>A0A6J4I6M7</accession>